<reference evidence="1" key="1">
    <citation type="journal article" date="2023" name="Mol. Phylogenet. Evol.">
        <title>Genome-scale phylogeny and comparative genomics of the fungal order Sordariales.</title>
        <authorList>
            <person name="Hensen N."/>
            <person name="Bonometti L."/>
            <person name="Westerberg I."/>
            <person name="Brannstrom I.O."/>
            <person name="Guillou S."/>
            <person name="Cros-Aarteil S."/>
            <person name="Calhoun S."/>
            <person name="Haridas S."/>
            <person name="Kuo A."/>
            <person name="Mondo S."/>
            <person name="Pangilinan J."/>
            <person name="Riley R."/>
            <person name="LaButti K."/>
            <person name="Andreopoulos B."/>
            <person name="Lipzen A."/>
            <person name="Chen C."/>
            <person name="Yan M."/>
            <person name="Daum C."/>
            <person name="Ng V."/>
            <person name="Clum A."/>
            <person name="Steindorff A."/>
            <person name="Ohm R.A."/>
            <person name="Martin F."/>
            <person name="Silar P."/>
            <person name="Natvig D.O."/>
            <person name="Lalanne C."/>
            <person name="Gautier V."/>
            <person name="Ament-Velasquez S.L."/>
            <person name="Kruys A."/>
            <person name="Hutchinson M.I."/>
            <person name="Powell A.J."/>
            <person name="Barry K."/>
            <person name="Miller A.N."/>
            <person name="Grigoriev I.V."/>
            <person name="Debuchy R."/>
            <person name="Gladieux P."/>
            <person name="Hiltunen Thoren M."/>
            <person name="Johannesson H."/>
        </authorList>
    </citation>
    <scope>NUCLEOTIDE SEQUENCE</scope>
    <source>
        <strain evidence="1">CBS 731.68</strain>
    </source>
</reference>
<protein>
    <submittedName>
        <fullName evidence="1">Uncharacterized protein</fullName>
    </submittedName>
</protein>
<reference evidence="1" key="2">
    <citation type="submission" date="2023-05" db="EMBL/GenBank/DDBJ databases">
        <authorList>
            <consortium name="Lawrence Berkeley National Laboratory"/>
            <person name="Steindorff A."/>
            <person name="Hensen N."/>
            <person name="Bonometti L."/>
            <person name="Westerberg I."/>
            <person name="Brannstrom I.O."/>
            <person name="Guillou S."/>
            <person name="Cros-Aarteil S."/>
            <person name="Calhoun S."/>
            <person name="Haridas S."/>
            <person name="Kuo A."/>
            <person name="Mondo S."/>
            <person name="Pangilinan J."/>
            <person name="Riley R."/>
            <person name="Labutti K."/>
            <person name="Andreopoulos B."/>
            <person name="Lipzen A."/>
            <person name="Chen C."/>
            <person name="Yanf M."/>
            <person name="Daum C."/>
            <person name="Ng V."/>
            <person name="Clum A."/>
            <person name="Ohm R."/>
            <person name="Martin F."/>
            <person name="Silar P."/>
            <person name="Natvig D."/>
            <person name="Lalanne C."/>
            <person name="Gautier V."/>
            <person name="Ament-Velasquez S.L."/>
            <person name="Kruys A."/>
            <person name="Hutchinson M.I."/>
            <person name="Powell A.J."/>
            <person name="Barry K."/>
            <person name="Miller A.N."/>
            <person name="Grigoriev I.V."/>
            <person name="Debuchy R."/>
            <person name="Gladieux P."/>
            <person name="Thoren M.H."/>
            <person name="Johannesson H."/>
        </authorList>
    </citation>
    <scope>NUCLEOTIDE SEQUENCE</scope>
    <source>
        <strain evidence="1">CBS 731.68</strain>
    </source>
</reference>
<proteinExistence type="predicted"/>
<sequence length="358" mass="39946">MLLIATTLLGRMAQPSADLDISIRLRQMALSLQAPSGGTRDTILPTLPQIPGRKGHALFGEFLLLQSQQRIEDGHISLAWQPLQQWAPQNVAQPSSIEAVISSRVDFMKGKLCRFQGDFGSASRYLEPLASQYPAPRIQFPARLHLAVVYGELGFWDKAQAILDQTEPRTQKQQRLLRLARAEVRLAQGLDKLATTPAFRSDGFFDSANEIFHSLSDEYQDLAPSGKGMRRNFFRVCLGLAIIGHVKRRHKPQFGMIQALSYWQRAYLACRGCLVKWEGFPNVVCLLSMAEIKASLADRSGDADLDHAKEILAQLSRDNVESRFFFANLGTRWAQIICDWLEQAGKPRVLTGQGSGLG</sequence>
<dbReference type="Proteomes" id="UP001302602">
    <property type="component" value="Unassembled WGS sequence"/>
</dbReference>
<dbReference type="GeneID" id="87823843"/>
<gene>
    <name evidence="1" type="ORF">N657DRAFT_375096</name>
</gene>
<dbReference type="RefSeq" id="XP_062642142.1">
    <property type="nucleotide sequence ID" value="XM_062787073.1"/>
</dbReference>
<keyword evidence="2" id="KW-1185">Reference proteome</keyword>
<dbReference type="AlphaFoldDB" id="A0AAN6TPS5"/>
<organism evidence="1 2">
    <name type="scientific">Parathielavia appendiculata</name>
    <dbReference type="NCBI Taxonomy" id="2587402"/>
    <lineage>
        <taxon>Eukaryota</taxon>
        <taxon>Fungi</taxon>
        <taxon>Dikarya</taxon>
        <taxon>Ascomycota</taxon>
        <taxon>Pezizomycotina</taxon>
        <taxon>Sordariomycetes</taxon>
        <taxon>Sordariomycetidae</taxon>
        <taxon>Sordariales</taxon>
        <taxon>Chaetomiaceae</taxon>
        <taxon>Parathielavia</taxon>
    </lineage>
</organism>
<comment type="caution">
    <text evidence="1">The sequence shown here is derived from an EMBL/GenBank/DDBJ whole genome shotgun (WGS) entry which is preliminary data.</text>
</comment>
<evidence type="ECO:0000313" key="1">
    <source>
        <dbReference type="EMBL" id="KAK4118369.1"/>
    </source>
</evidence>
<evidence type="ECO:0000313" key="2">
    <source>
        <dbReference type="Proteomes" id="UP001302602"/>
    </source>
</evidence>
<name>A0AAN6TPS5_9PEZI</name>
<dbReference type="EMBL" id="MU853270">
    <property type="protein sequence ID" value="KAK4118369.1"/>
    <property type="molecule type" value="Genomic_DNA"/>
</dbReference>
<accession>A0AAN6TPS5</accession>